<dbReference type="GO" id="GO:0030215">
    <property type="term" value="F:semaphorin receptor binding"/>
    <property type="evidence" value="ECO:0007669"/>
    <property type="project" value="InterPro"/>
</dbReference>
<dbReference type="SUPFAM" id="SSF101912">
    <property type="entry name" value="Sema domain"/>
    <property type="match status" value="1"/>
</dbReference>
<keyword evidence="3" id="KW-0217">Developmental protein</keyword>
<evidence type="ECO:0000259" key="15">
    <source>
        <dbReference type="PROSITE" id="PS51004"/>
    </source>
</evidence>
<comment type="caution">
    <text evidence="12">Lacks conserved residue(s) required for the propagation of feature annotation.</text>
</comment>
<keyword evidence="7 14" id="KW-1133">Transmembrane helix</keyword>
<dbReference type="InterPro" id="IPR002165">
    <property type="entry name" value="Plexin_repeat"/>
</dbReference>
<evidence type="ECO:0000256" key="11">
    <source>
        <dbReference type="ARBA" id="ARBA00074143"/>
    </source>
</evidence>
<dbReference type="PANTHER" id="PTHR11036">
    <property type="entry name" value="SEMAPHORIN"/>
    <property type="match status" value="1"/>
</dbReference>
<dbReference type="Gene3D" id="3.30.1680.10">
    <property type="entry name" value="ligand-binding face of the semaphorins, domain 2"/>
    <property type="match status" value="1"/>
</dbReference>
<dbReference type="AlphaFoldDB" id="A0A914VDQ2"/>
<evidence type="ECO:0000256" key="6">
    <source>
        <dbReference type="ARBA" id="ARBA00022902"/>
    </source>
</evidence>
<evidence type="ECO:0000313" key="16">
    <source>
        <dbReference type="Proteomes" id="UP000887566"/>
    </source>
</evidence>
<evidence type="ECO:0000256" key="8">
    <source>
        <dbReference type="ARBA" id="ARBA00023136"/>
    </source>
</evidence>
<dbReference type="WBParaSite" id="PSAMB.scaffold1866size27112.g15279.t1">
    <property type="protein sequence ID" value="PSAMB.scaffold1866size27112.g15279.t1"/>
    <property type="gene ID" value="PSAMB.scaffold1866size27112.g15279"/>
</dbReference>
<evidence type="ECO:0000256" key="13">
    <source>
        <dbReference type="SAM" id="MobiDB-lite"/>
    </source>
</evidence>
<evidence type="ECO:0000256" key="3">
    <source>
        <dbReference type="ARBA" id="ARBA00022473"/>
    </source>
</evidence>
<keyword evidence="6" id="KW-0524">Neurogenesis</keyword>
<feature type="region of interest" description="Disordered" evidence="13">
    <location>
        <begin position="638"/>
        <end position="686"/>
    </location>
</feature>
<organism evidence="16 17">
    <name type="scientific">Plectus sambesii</name>
    <dbReference type="NCBI Taxonomy" id="2011161"/>
    <lineage>
        <taxon>Eukaryota</taxon>
        <taxon>Metazoa</taxon>
        <taxon>Ecdysozoa</taxon>
        <taxon>Nematoda</taxon>
        <taxon>Chromadorea</taxon>
        <taxon>Plectida</taxon>
        <taxon>Plectina</taxon>
        <taxon>Plectoidea</taxon>
        <taxon>Plectidae</taxon>
        <taxon>Plectus</taxon>
    </lineage>
</organism>
<dbReference type="SUPFAM" id="SSF103575">
    <property type="entry name" value="Plexin repeat"/>
    <property type="match status" value="1"/>
</dbReference>
<reference evidence="17" key="1">
    <citation type="submission" date="2022-11" db="UniProtKB">
        <authorList>
            <consortium name="WormBaseParasite"/>
        </authorList>
    </citation>
    <scope>IDENTIFICATION</scope>
</reference>
<dbReference type="InterPro" id="IPR016201">
    <property type="entry name" value="PSI"/>
</dbReference>
<feature type="region of interest" description="Disordered" evidence="13">
    <location>
        <begin position="596"/>
        <end position="622"/>
    </location>
</feature>
<keyword evidence="5" id="KW-0221">Differentiation</keyword>
<dbReference type="GO" id="GO:0007411">
    <property type="term" value="P:axon guidance"/>
    <property type="evidence" value="ECO:0007669"/>
    <property type="project" value="TreeGrafter"/>
</dbReference>
<sequence>MRTGTRTAGPSRSRRGQQGLSVVPADLSAPTLPATITGLVADKGAGSGPFSSDATPQIAEMAAVCQCDNAPNGNRSLIGVTSEGSLQFVGNRSAVDYFKLLELDGSHLLIGARDVVYNISMRDFSVLRSIEWRASESEVDECLMKGKPKEACHNYVRILAKDNQGGVLVCGTNAYRPKCRQYTGDKFGEYVQGIEFPGLGLCPYDPTHNSTYVRDGHMIYTGTVSDFTGADPLIHRRNVSKENDLGIRTERNDVKFLNDPQFAGSFQDDEHVFLWFREQAVEYENCGKAVYSRVARLCKKDRGGPKPTSNEWTSFVKARLNCSLPGDYPFYFDQIEAISELVSGQYMHSKTPADLVYAVFNTPLAGVRASAICAFDLRAVNKVFAESAFKSQASPRASWQPVRDFPKLRPGSCVADSSAMPEDAAAFARANPLMADVVPNFFGSPLVVHAGVDNDRFTQIAIDPQVHALDGRRYDVLFVGTDRGHVLKLINLAGAGAKTDDATVHVETLRVLEHPMSVRNLMIYREPAGNGIDDSGSESAHLLVVSDQEVRRVPLHYCSRVKSCTACVGLRDPYCAWDTAQEACVSSRSRQSGLIQDIPTGQSTLCPATDPPTIDDNSVKEPKPDIVVAGMPRISAPASPSLSRRLDNCSCATDQPSSSFIDNQMQSDVASDSERSSVEGDSHGQSELAQAHNIDSNFPSGTADAQTVLVAVLIATVVSLVIGFAWGYVCAVQKWCRPQPKKLSHQSFRQKQKPQTMMNPQLNSSLNGGTLQRSVSKASNVINAYEHTPKYNGRPAPIPESYPVTMSMDSGDEPLRSAPPTGEFVHNAFATSTLPKDYRVKKMYL</sequence>
<dbReference type="Pfam" id="PF01437">
    <property type="entry name" value="PSI"/>
    <property type="match status" value="1"/>
</dbReference>
<keyword evidence="8 14" id="KW-0472">Membrane</keyword>
<name>A0A914VDQ2_9BILA</name>
<dbReference type="SMART" id="SM00630">
    <property type="entry name" value="Sema"/>
    <property type="match status" value="1"/>
</dbReference>
<dbReference type="SMART" id="SM00423">
    <property type="entry name" value="PSI"/>
    <property type="match status" value="1"/>
</dbReference>
<proteinExistence type="inferred from homology"/>
<evidence type="ECO:0000256" key="1">
    <source>
        <dbReference type="ARBA" id="ARBA00004370"/>
    </source>
</evidence>
<feature type="compositionally biased region" description="Basic and acidic residues" evidence="13">
    <location>
        <begin position="672"/>
        <end position="684"/>
    </location>
</feature>
<keyword evidence="4 14" id="KW-0812">Transmembrane</keyword>
<evidence type="ECO:0000256" key="10">
    <source>
        <dbReference type="ARBA" id="ARBA00023180"/>
    </source>
</evidence>
<dbReference type="InterPro" id="IPR027231">
    <property type="entry name" value="Semaphorin"/>
</dbReference>
<dbReference type="InterPro" id="IPR001627">
    <property type="entry name" value="Semap_dom"/>
</dbReference>
<protein>
    <recommendedName>
        <fullName evidence="11">Semaphorin-1A</fullName>
    </recommendedName>
</protein>
<dbReference type="GO" id="GO:0005886">
    <property type="term" value="C:plasma membrane"/>
    <property type="evidence" value="ECO:0007669"/>
    <property type="project" value="TreeGrafter"/>
</dbReference>
<dbReference type="InterPro" id="IPR015943">
    <property type="entry name" value="WD40/YVTN_repeat-like_dom_sf"/>
</dbReference>
<dbReference type="GO" id="GO:0030335">
    <property type="term" value="P:positive regulation of cell migration"/>
    <property type="evidence" value="ECO:0007669"/>
    <property type="project" value="TreeGrafter"/>
</dbReference>
<accession>A0A914VDQ2</accession>
<evidence type="ECO:0000256" key="12">
    <source>
        <dbReference type="PROSITE-ProRule" id="PRU00352"/>
    </source>
</evidence>
<feature type="transmembrane region" description="Helical" evidence="14">
    <location>
        <begin position="708"/>
        <end position="732"/>
    </location>
</feature>
<evidence type="ECO:0000256" key="7">
    <source>
        <dbReference type="ARBA" id="ARBA00022989"/>
    </source>
</evidence>
<dbReference type="GO" id="GO:0071526">
    <property type="term" value="P:semaphorin-plexin signaling pathway"/>
    <property type="evidence" value="ECO:0007669"/>
    <property type="project" value="TreeGrafter"/>
</dbReference>
<dbReference type="PANTHER" id="PTHR11036:SF127">
    <property type="entry name" value="SEMAPHORIN-1A"/>
    <property type="match status" value="1"/>
</dbReference>
<dbReference type="Pfam" id="PF01403">
    <property type="entry name" value="Sema"/>
    <property type="match status" value="1"/>
</dbReference>
<keyword evidence="10" id="KW-0325">Glycoprotein</keyword>
<evidence type="ECO:0000256" key="9">
    <source>
        <dbReference type="ARBA" id="ARBA00023157"/>
    </source>
</evidence>
<evidence type="ECO:0000256" key="5">
    <source>
        <dbReference type="ARBA" id="ARBA00022782"/>
    </source>
</evidence>
<evidence type="ECO:0000256" key="4">
    <source>
        <dbReference type="ARBA" id="ARBA00022692"/>
    </source>
</evidence>
<feature type="compositionally biased region" description="Polar residues" evidence="13">
    <location>
        <begin position="650"/>
        <end position="670"/>
    </location>
</feature>
<dbReference type="Gene3D" id="2.130.10.10">
    <property type="entry name" value="YVTN repeat-like/Quinoprotein amine dehydrogenase"/>
    <property type="match status" value="1"/>
</dbReference>
<feature type="region of interest" description="Disordered" evidence="13">
    <location>
        <begin position="1"/>
        <end position="24"/>
    </location>
</feature>
<dbReference type="Proteomes" id="UP000887566">
    <property type="component" value="Unplaced"/>
</dbReference>
<dbReference type="FunFam" id="3.30.1680.10:FF:000016">
    <property type="entry name" value="Putative Semaphorin-6B"/>
    <property type="match status" value="1"/>
</dbReference>
<comment type="subcellular location">
    <subcellularLocation>
        <location evidence="1">Membrane</location>
    </subcellularLocation>
</comment>
<keyword evidence="9" id="KW-1015">Disulfide bond</keyword>
<dbReference type="PROSITE" id="PS51004">
    <property type="entry name" value="SEMA"/>
    <property type="match status" value="1"/>
</dbReference>
<dbReference type="InterPro" id="IPR036352">
    <property type="entry name" value="Semap_dom_sf"/>
</dbReference>
<feature type="compositionally biased region" description="Polar residues" evidence="13">
    <location>
        <begin position="596"/>
        <end position="606"/>
    </location>
</feature>
<comment type="similarity">
    <text evidence="2">Belongs to the semaphorin family.</text>
</comment>
<evidence type="ECO:0000313" key="17">
    <source>
        <dbReference type="WBParaSite" id="PSAMB.scaffold1866size27112.g15279.t1"/>
    </source>
</evidence>
<dbReference type="GO" id="GO:0045499">
    <property type="term" value="F:chemorepellent activity"/>
    <property type="evidence" value="ECO:0007669"/>
    <property type="project" value="TreeGrafter"/>
</dbReference>
<evidence type="ECO:0000256" key="2">
    <source>
        <dbReference type="ARBA" id="ARBA00009492"/>
    </source>
</evidence>
<keyword evidence="16" id="KW-1185">Reference proteome</keyword>
<feature type="compositionally biased region" description="Polar residues" evidence="13">
    <location>
        <begin position="1"/>
        <end position="20"/>
    </location>
</feature>
<feature type="domain" description="Sema" evidence="15">
    <location>
        <begin position="75"/>
        <end position="555"/>
    </location>
</feature>
<evidence type="ECO:0000256" key="14">
    <source>
        <dbReference type="SAM" id="Phobius"/>
    </source>
</evidence>